<sequence length="659" mass="70186">MQLQFISVARLIIDAGGDPWAIDTSLQAGRPAQISDLAQAFHDAGQSTTESDAAFAEARRRFAASWNRENGAHPIDDSAEVQRVTKSLGLQAAQLPKIAVDLETIAAALAEAQRESGWYIAALDQDLADIDDEIGDALDDGDEDDANGLYADAVAETRAVLYQVTQIRDAYSAGLRNALAVLRADGADPAEIQGADELLIPPPQTTPEQVQLWWDSLTDEQKRLLINQHPQELGNLNGIQADVRGHVNLDVMNDDLHRVEDAAGRFGLSPEALRDSALNDANNDVFSHPERYGLTANDITRYQNAVKTNQGLEHDRGDAKNPRPVLLWAYDPLAFNGKGRAAIAIGNPDTSRNTAVIVPGTNSSVRGGWLFDGHNDAINLYTQSLKADPTSPTAVIAWMGYDAPVFDFQHAQQAVADPTTLQQVGSPWLARGGGELLAADVNGLTVTHDGSIPSHVTVIGHSYGSTTVADAFANSGMRANDAVLIGCPGTDLAGSAADFHLNGGQVYVGAASTDAISWIGESGSGAPNAINDALGDPLGPLAGLGVDPAHSGFGSVRFRAEVADTQSVVPWFNDHSHYYDMGSEALHNMTVISTGHGGDLAHQGMLAPLRDEERIATPAEVKTPVGTIPLPHVEIRTPVTVDPEWDRQGNSVTRDHDFK</sequence>
<name>A0A1X1TCH0_9MYCO</name>
<feature type="domain" description="DUF1023" evidence="1">
    <location>
        <begin position="336"/>
        <end position="517"/>
    </location>
</feature>
<organism evidence="3 4">
    <name type="scientific">Mycobacterium conspicuum</name>
    <dbReference type="NCBI Taxonomy" id="44010"/>
    <lineage>
        <taxon>Bacteria</taxon>
        <taxon>Bacillati</taxon>
        <taxon>Actinomycetota</taxon>
        <taxon>Actinomycetes</taxon>
        <taxon>Mycobacteriales</taxon>
        <taxon>Mycobacteriaceae</taxon>
        <taxon>Mycobacterium</taxon>
    </lineage>
</organism>
<dbReference type="OrthoDB" id="5969911at2"/>
<feature type="domain" description="Predicted hydrolase N-terminal" evidence="2">
    <location>
        <begin position="1"/>
        <end position="183"/>
    </location>
</feature>
<dbReference type="InterPro" id="IPR054469">
    <property type="entry name" value="Pred_hydrolase_N"/>
</dbReference>
<dbReference type="RefSeq" id="WP_085232919.1">
    <property type="nucleotide sequence ID" value="NZ_AP022613.1"/>
</dbReference>
<reference evidence="3 4" key="1">
    <citation type="journal article" date="2019" name="Emerg. Microbes Infect.">
        <title>Comprehensive subspecies identification of 175 nontuberculous mycobacteria species based on 7547 genomic profiles.</title>
        <authorList>
            <person name="Matsumoto Y."/>
            <person name="Kinjo T."/>
            <person name="Motooka D."/>
            <person name="Nabeya D."/>
            <person name="Jung N."/>
            <person name="Uechi K."/>
            <person name="Horii T."/>
            <person name="Iida T."/>
            <person name="Fujita J."/>
            <person name="Nakamura S."/>
        </authorList>
    </citation>
    <scope>NUCLEOTIDE SEQUENCE [LARGE SCALE GENOMIC DNA]</scope>
    <source>
        <strain evidence="3 4">JCM 14738</strain>
    </source>
</reference>
<evidence type="ECO:0000313" key="4">
    <source>
        <dbReference type="Proteomes" id="UP000467385"/>
    </source>
</evidence>
<dbReference type="InterPro" id="IPR010427">
    <property type="entry name" value="DUF1023"/>
</dbReference>
<evidence type="ECO:0000259" key="2">
    <source>
        <dbReference type="Pfam" id="PF22905"/>
    </source>
</evidence>
<accession>A0A1X1TCH0</accession>
<proteinExistence type="predicted"/>
<evidence type="ECO:0000313" key="3">
    <source>
        <dbReference type="EMBL" id="BBZ40007.1"/>
    </source>
</evidence>
<keyword evidence="4" id="KW-1185">Reference proteome</keyword>
<dbReference type="Proteomes" id="UP000467385">
    <property type="component" value="Chromosome"/>
</dbReference>
<dbReference type="Pfam" id="PF06259">
    <property type="entry name" value="Abhydrolase_8"/>
    <property type="match status" value="1"/>
</dbReference>
<dbReference type="EMBL" id="AP022613">
    <property type="protein sequence ID" value="BBZ40007.1"/>
    <property type="molecule type" value="Genomic_DNA"/>
</dbReference>
<dbReference type="AlphaFoldDB" id="A0A1X1TCH0"/>
<protein>
    <submittedName>
        <fullName evidence="3">Uncharacterized protein</fullName>
    </submittedName>
</protein>
<evidence type="ECO:0000259" key="1">
    <source>
        <dbReference type="Pfam" id="PF06259"/>
    </source>
</evidence>
<dbReference type="STRING" id="44010.AWC00_12330"/>
<gene>
    <name evidence="3" type="ORF">MCNS_30700</name>
</gene>
<dbReference type="Pfam" id="PF22905">
    <property type="entry name" value="Hydro_N_hd"/>
    <property type="match status" value="1"/>
</dbReference>